<evidence type="ECO:0000313" key="15">
    <source>
        <dbReference type="EMBL" id="PNW82717.1"/>
    </source>
</evidence>
<name>A0A2K3DQE6_CHLRE</name>
<dbReference type="InterPro" id="IPR027417">
    <property type="entry name" value="P-loop_NTPase"/>
</dbReference>
<feature type="compositionally biased region" description="Gly residues" evidence="12">
    <location>
        <begin position="719"/>
        <end position="745"/>
    </location>
</feature>
<dbReference type="RefSeq" id="XP_042924128.1">
    <property type="nucleotide sequence ID" value="XM_043063422.1"/>
</dbReference>
<dbReference type="InterPro" id="IPR000629">
    <property type="entry name" value="RNA-helicase_DEAD-box_CS"/>
</dbReference>
<dbReference type="InterPro" id="IPR001650">
    <property type="entry name" value="Helicase_C-like"/>
</dbReference>
<feature type="region of interest" description="Disordered" evidence="12">
    <location>
        <begin position="545"/>
        <end position="566"/>
    </location>
</feature>
<feature type="domain" description="Helicase ATP-binding" evidence="13">
    <location>
        <begin position="293"/>
        <end position="498"/>
    </location>
</feature>
<dbReference type="Gene3D" id="3.40.50.300">
    <property type="entry name" value="P-loop containing nucleotide triphosphate hydrolases"/>
    <property type="match status" value="2"/>
</dbReference>
<comment type="function">
    <text evidence="11">ATP-dependent RNA helicase required for 60S ribosomal subunit synthesis. Involved in efficient pre-rRNA processing, predominantly at site A3, which is necessary for the normal formation of 25S and 5.8S rRNAs.</text>
</comment>
<dbReference type="GeneID" id="5721092"/>
<dbReference type="CDD" id="cd18787">
    <property type="entry name" value="SF2_C_DEAD"/>
    <property type="match status" value="1"/>
</dbReference>
<feature type="domain" description="Helicase C-terminal" evidence="14">
    <location>
        <begin position="560"/>
        <end position="716"/>
    </location>
</feature>
<evidence type="ECO:0000256" key="2">
    <source>
        <dbReference type="ARBA" id="ARBA00009334"/>
    </source>
</evidence>
<organism evidence="15 16">
    <name type="scientific">Chlamydomonas reinhardtii</name>
    <name type="common">Chlamydomonas smithii</name>
    <dbReference type="NCBI Taxonomy" id="3055"/>
    <lineage>
        <taxon>Eukaryota</taxon>
        <taxon>Viridiplantae</taxon>
        <taxon>Chlorophyta</taxon>
        <taxon>core chlorophytes</taxon>
        <taxon>Chlorophyceae</taxon>
        <taxon>CS clade</taxon>
        <taxon>Chlamydomonadales</taxon>
        <taxon>Chlamydomonadaceae</taxon>
        <taxon>Chlamydomonas</taxon>
    </lineage>
</organism>
<dbReference type="InterPro" id="IPR014001">
    <property type="entry name" value="Helicase_ATP-bd"/>
</dbReference>
<keyword evidence="7" id="KW-0378">Hydrolase</keyword>
<feature type="region of interest" description="Disordered" evidence="12">
    <location>
        <begin position="363"/>
        <end position="394"/>
    </location>
</feature>
<dbReference type="Pfam" id="PF00271">
    <property type="entry name" value="Helicase_C"/>
    <property type="match status" value="1"/>
</dbReference>
<evidence type="ECO:0000256" key="8">
    <source>
        <dbReference type="ARBA" id="ARBA00022806"/>
    </source>
</evidence>
<dbReference type="OrthoDB" id="535694at2759"/>
<dbReference type="Proteomes" id="UP000006906">
    <property type="component" value="Chromosome 6"/>
</dbReference>
<reference evidence="15 16" key="1">
    <citation type="journal article" date="2007" name="Science">
        <title>The Chlamydomonas genome reveals the evolution of key animal and plant functions.</title>
        <authorList>
            <person name="Merchant S.S."/>
            <person name="Prochnik S.E."/>
            <person name="Vallon O."/>
            <person name="Harris E.H."/>
            <person name="Karpowicz S.J."/>
            <person name="Witman G.B."/>
            <person name="Terry A."/>
            <person name="Salamov A."/>
            <person name="Fritz-Laylin L.K."/>
            <person name="Marechal-Drouard L."/>
            <person name="Marshall W.F."/>
            <person name="Qu L.H."/>
            <person name="Nelson D.R."/>
            <person name="Sanderfoot A.A."/>
            <person name="Spalding M.H."/>
            <person name="Kapitonov V.V."/>
            <person name="Ren Q."/>
            <person name="Ferris P."/>
            <person name="Lindquist E."/>
            <person name="Shapiro H."/>
            <person name="Lucas S.M."/>
            <person name="Grimwood J."/>
            <person name="Schmutz J."/>
            <person name="Cardol P."/>
            <person name="Cerutti H."/>
            <person name="Chanfreau G."/>
            <person name="Chen C.L."/>
            <person name="Cognat V."/>
            <person name="Croft M.T."/>
            <person name="Dent R."/>
            <person name="Dutcher S."/>
            <person name="Fernandez E."/>
            <person name="Fukuzawa H."/>
            <person name="Gonzalez-Ballester D."/>
            <person name="Gonzalez-Halphen D."/>
            <person name="Hallmann A."/>
            <person name="Hanikenne M."/>
            <person name="Hippler M."/>
            <person name="Inwood W."/>
            <person name="Jabbari K."/>
            <person name="Kalanon M."/>
            <person name="Kuras R."/>
            <person name="Lefebvre P.A."/>
            <person name="Lemaire S.D."/>
            <person name="Lobanov A.V."/>
            <person name="Lohr M."/>
            <person name="Manuell A."/>
            <person name="Meier I."/>
            <person name="Mets L."/>
            <person name="Mittag M."/>
            <person name="Mittelmeier T."/>
            <person name="Moroney J.V."/>
            <person name="Moseley J."/>
            <person name="Napoli C."/>
            <person name="Nedelcu A.M."/>
            <person name="Niyogi K."/>
            <person name="Novoselov S.V."/>
            <person name="Paulsen I.T."/>
            <person name="Pazour G."/>
            <person name="Purton S."/>
            <person name="Ral J.P."/>
            <person name="Riano-Pachon D.M."/>
            <person name="Riekhof W."/>
            <person name="Rymarquis L."/>
            <person name="Schroda M."/>
            <person name="Stern D."/>
            <person name="Umen J."/>
            <person name="Willows R."/>
            <person name="Wilson N."/>
            <person name="Zimmer S.L."/>
            <person name="Allmer J."/>
            <person name="Balk J."/>
            <person name="Bisova K."/>
            <person name="Chen C.J."/>
            <person name="Elias M."/>
            <person name="Gendler K."/>
            <person name="Hauser C."/>
            <person name="Lamb M.R."/>
            <person name="Ledford H."/>
            <person name="Long J.C."/>
            <person name="Minagawa J."/>
            <person name="Page M.D."/>
            <person name="Pan J."/>
            <person name="Pootakham W."/>
            <person name="Roje S."/>
            <person name="Rose A."/>
            <person name="Stahlberg E."/>
            <person name="Terauchi A.M."/>
            <person name="Yang P."/>
            <person name="Ball S."/>
            <person name="Bowler C."/>
            <person name="Dieckmann C.L."/>
            <person name="Gladyshev V.N."/>
            <person name="Green P."/>
            <person name="Jorgensen R."/>
            <person name="Mayfield S."/>
            <person name="Mueller-Roeber B."/>
            <person name="Rajamani S."/>
            <person name="Sayre R.T."/>
            <person name="Brokstein P."/>
            <person name="Dubchak I."/>
            <person name="Goodstein D."/>
            <person name="Hornick L."/>
            <person name="Huang Y.W."/>
            <person name="Jhaveri J."/>
            <person name="Luo Y."/>
            <person name="Martinez D."/>
            <person name="Ngau W.C."/>
            <person name="Otillar B."/>
            <person name="Poliakov A."/>
            <person name="Porter A."/>
            <person name="Szajkowski L."/>
            <person name="Werner G."/>
            <person name="Zhou K."/>
            <person name="Grigoriev I.V."/>
            <person name="Rokhsar D.S."/>
            <person name="Grossman A.R."/>
        </authorList>
    </citation>
    <scope>NUCLEOTIDE SEQUENCE [LARGE SCALE GENOMIC DNA]</scope>
    <source>
        <strain evidence="16">CC-503</strain>
    </source>
</reference>
<sequence>MRCAGLLRSGAARSGGLVACESFARGAVRITGVCNPAAMWAAKAAQAQQRVHSMAQPMYGFAAQGALATVDTGDESGVSTGTGSSSGTLASSSGEDSECVPSNDDAGVLSRRPSVRQPDPPWLPNQQEQQQQTHHGHLSSVRSRLGASSCTGVLRPGAPLPPYQCRTFAAGATATSTATAAAAAAVDAGAASMGVHPSRPGHGVPSPHRHPSDAAAAAEPPAARLSAAEYRERHGIRVRATEAEGEDGGDGEDARSVLEPYQSFEDAAFPEGVMQVLRSSRYGAPSAIQAQAWPIALAGRDVVAIASTGSGKTLGYLLPALVQIQARGGDPALGPSALVLAPTRELAKQIQDEAHRFARAVVMPDSASSAQPRQRQRNARSHKHQPQPAAPGSLRSVCLYGGASREEQLAALRTRPHLVIATPGRLLDFVEAGMIRLGQVSYLVLDEADRMLDMGFEPQIRDVVRALPPGRQTLFFSATWPAEVRAAAASFAASQRPVQVFIGDVQAKPVAATSIRQRVAVVEAADKVATLEAYLREQLLGEGPEAGADADADAEDAPPPAKRRALAVAGAAGGAGGAAPRRRAIVFCKTKSGCDHLAYQINSTMPFQAASLHGDKTQAARDYALHNFRNGRVPVLVATDVAARGLDIPHVTAVANFDMPNDIDSYVHRIGRTGRAGAAGESLAILTHRDGFIARPLVGVLEGAGQPVPPELQRMARGSKGGGGGGGRGWGHGGRGGHGGHGGFGNRSWGSRDRGGGGGYGQRHGGGGGGGGGGYGRGGDDGGDGDGGGEWQQHERRRHRHHADDWRSGSAAGRGDRY</sequence>
<accession>A0A2K3DQE6</accession>
<evidence type="ECO:0000256" key="4">
    <source>
        <dbReference type="ARBA" id="ARBA00022517"/>
    </source>
</evidence>
<dbReference type="InParanoid" id="A0A2K3DQE6"/>
<dbReference type="SMART" id="SM00490">
    <property type="entry name" value="HELICc"/>
    <property type="match status" value="1"/>
</dbReference>
<feature type="region of interest" description="Disordered" evidence="12">
    <location>
        <begin position="73"/>
        <end position="143"/>
    </location>
</feature>
<dbReference type="SUPFAM" id="SSF52540">
    <property type="entry name" value="P-loop containing nucleoside triphosphate hydrolases"/>
    <property type="match status" value="1"/>
</dbReference>
<evidence type="ECO:0000256" key="10">
    <source>
        <dbReference type="ARBA" id="ARBA00023242"/>
    </source>
</evidence>
<keyword evidence="5" id="KW-0698">rRNA processing</keyword>
<feature type="region of interest" description="Disordered" evidence="12">
    <location>
        <begin position="192"/>
        <end position="223"/>
    </location>
</feature>
<dbReference type="STRING" id="3055.A0A2K3DQE6"/>
<feature type="compositionally biased region" description="Low complexity" evidence="12">
    <location>
        <begin position="75"/>
        <end position="94"/>
    </location>
</feature>
<dbReference type="CDD" id="cd00268">
    <property type="entry name" value="DEADc"/>
    <property type="match status" value="1"/>
</dbReference>
<dbReference type="Gramene" id="PNW82717">
    <property type="protein sequence ID" value="PNW82717"/>
    <property type="gene ID" value="CHLRE_06g291150v5"/>
</dbReference>
<dbReference type="PaxDb" id="3055-EDP01659"/>
<keyword evidence="4" id="KW-0690">Ribosome biogenesis</keyword>
<proteinExistence type="inferred from homology"/>
<feature type="compositionally biased region" description="Basic residues" evidence="12">
    <location>
        <begin position="374"/>
        <end position="385"/>
    </location>
</feature>
<dbReference type="KEGG" id="cre:CHLRE_06g291150v5"/>
<evidence type="ECO:0000256" key="9">
    <source>
        <dbReference type="ARBA" id="ARBA00022840"/>
    </source>
</evidence>
<dbReference type="InterPro" id="IPR044742">
    <property type="entry name" value="DEAD/DEAH_RhlB"/>
</dbReference>
<keyword evidence="6" id="KW-0547">Nucleotide-binding</keyword>
<dbReference type="GO" id="GO:0016787">
    <property type="term" value="F:hydrolase activity"/>
    <property type="evidence" value="ECO:0007669"/>
    <property type="project" value="UniProtKB-KW"/>
</dbReference>
<evidence type="ECO:0000259" key="13">
    <source>
        <dbReference type="PROSITE" id="PS51192"/>
    </source>
</evidence>
<dbReference type="EC" id="3.6.4.13" evidence="3"/>
<keyword evidence="10" id="KW-0539">Nucleus</keyword>
<dbReference type="SMR" id="A0A2K3DQE6"/>
<dbReference type="EMBL" id="CM008967">
    <property type="protein sequence ID" value="PNW82717.1"/>
    <property type="molecule type" value="Genomic_DNA"/>
</dbReference>
<evidence type="ECO:0000259" key="14">
    <source>
        <dbReference type="PROSITE" id="PS51194"/>
    </source>
</evidence>
<comment type="subcellular location">
    <subcellularLocation>
        <location evidence="1">Nucleus</location>
        <location evidence="1">Nucleolus</location>
    </subcellularLocation>
</comment>
<dbReference type="InterPro" id="IPR011545">
    <property type="entry name" value="DEAD/DEAH_box_helicase_dom"/>
</dbReference>
<dbReference type="PROSITE" id="PS51194">
    <property type="entry name" value="HELICASE_CTER"/>
    <property type="match status" value="1"/>
</dbReference>
<keyword evidence="9" id="KW-0067">ATP-binding</keyword>
<protein>
    <recommendedName>
        <fullName evidence="3">RNA helicase</fullName>
        <ecNumber evidence="3">3.6.4.13</ecNumber>
    </recommendedName>
</protein>
<dbReference type="AlphaFoldDB" id="A0A2K3DQE6"/>
<dbReference type="PROSITE" id="PS00039">
    <property type="entry name" value="DEAD_ATP_HELICASE"/>
    <property type="match status" value="1"/>
</dbReference>
<gene>
    <name evidence="15" type="ORF">CHLRE_06g291150v5</name>
</gene>
<feature type="compositionally biased region" description="Low complexity" evidence="12">
    <location>
        <begin position="213"/>
        <end position="223"/>
    </location>
</feature>
<dbReference type="PANTHER" id="PTHR47958">
    <property type="entry name" value="ATP-DEPENDENT RNA HELICASE DBP3"/>
    <property type="match status" value="1"/>
</dbReference>
<keyword evidence="8" id="KW-0347">Helicase</keyword>
<keyword evidence="16" id="KW-1185">Reference proteome</keyword>
<dbReference type="GO" id="GO:0005524">
    <property type="term" value="F:ATP binding"/>
    <property type="evidence" value="ECO:0007669"/>
    <property type="project" value="UniProtKB-KW"/>
</dbReference>
<evidence type="ECO:0000256" key="11">
    <source>
        <dbReference type="ARBA" id="ARBA00037449"/>
    </source>
</evidence>
<evidence type="ECO:0000256" key="12">
    <source>
        <dbReference type="SAM" id="MobiDB-lite"/>
    </source>
</evidence>
<evidence type="ECO:0000256" key="5">
    <source>
        <dbReference type="ARBA" id="ARBA00022552"/>
    </source>
</evidence>
<dbReference type="PROSITE" id="PS51192">
    <property type="entry name" value="HELICASE_ATP_BIND_1"/>
    <property type="match status" value="1"/>
</dbReference>
<dbReference type="GO" id="GO:0003724">
    <property type="term" value="F:RNA helicase activity"/>
    <property type="evidence" value="ECO:0000318"/>
    <property type="project" value="GO_Central"/>
</dbReference>
<evidence type="ECO:0000256" key="6">
    <source>
        <dbReference type="ARBA" id="ARBA00022741"/>
    </source>
</evidence>
<dbReference type="GO" id="GO:0003729">
    <property type="term" value="F:mRNA binding"/>
    <property type="evidence" value="ECO:0000318"/>
    <property type="project" value="GO_Central"/>
</dbReference>
<evidence type="ECO:0000256" key="7">
    <source>
        <dbReference type="ARBA" id="ARBA00022801"/>
    </source>
</evidence>
<feature type="compositionally biased region" description="Gly residues" evidence="12">
    <location>
        <begin position="756"/>
        <end position="777"/>
    </location>
</feature>
<comment type="similarity">
    <text evidence="2">Belongs to the DEAD box helicase family. DDX5/DBP2 subfamily.</text>
</comment>
<evidence type="ECO:0000313" key="16">
    <source>
        <dbReference type="Proteomes" id="UP000006906"/>
    </source>
</evidence>
<dbReference type="Pfam" id="PF00270">
    <property type="entry name" value="DEAD"/>
    <property type="match status" value="1"/>
</dbReference>
<evidence type="ECO:0000256" key="3">
    <source>
        <dbReference type="ARBA" id="ARBA00012552"/>
    </source>
</evidence>
<dbReference type="ExpressionAtlas" id="A0A2K3DQE6">
    <property type="expression patterns" value="baseline"/>
</dbReference>
<feature type="region of interest" description="Disordered" evidence="12">
    <location>
        <begin position="705"/>
        <end position="818"/>
    </location>
</feature>
<evidence type="ECO:0000256" key="1">
    <source>
        <dbReference type="ARBA" id="ARBA00004604"/>
    </source>
</evidence>
<dbReference type="SMART" id="SM00487">
    <property type="entry name" value="DEXDc"/>
    <property type="match status" value="1"/>
</dbReference>